<gene>
    <name evidence="2" type="ORF">SPRG_05853</name>
</gene>
<name>A0A067CS20_SAPPC</name>
<dbReference type="STRING" id="695850.A0A067CS20"/>
<accession>A0A067CS20</accession>
<dbReference type="VEuPathDB" id="FungiDB:SPRG_05853"/>
<dbReference type="KEGG" id="spar:SPRG_05853"/>
<dbReference type="RefSeq" id="XP_012199823.1">
    <property type="nucleotide sequence ID" value="XM_012344433.1"/>
</dbReference>
<sequence>MDEDLVALRDRITWLKAKLQLNDAGPAASGALEQELQAKRQATRHIESLRADFQKDAIEYHQDALKFQCGVDGLGISLGASLLEHDSLNVYLVRLHEERLFSSWFRFNVAANDVVAGRLASFQTPLDKYPGIVLFGGGAMVRHCRFQMSTPPNVELVPDEGICLINGADVSERTTLQHGDALTLGRRNVFRVFIPRVHALEPLDLRNFYQRESVVRAYATTQDVGPGCAERHCHDALTRIVDRIVTIRAMHRDGMSSGHIPDAEAMDIHDIYLQKGAALHASVMTTEMRLATIRRLSLSAIDEMNILETRIAMGYAMSLLDYVDEANVMSKEVNESLLVRAVPIIQHMVNNDDDAPIDRAELQTDLWIVFQHRARPRQRMIMRPQDFFLRLALLRSYHAQLVSQEASKAQNPFVVDDGVEELIGVAPVYLGRLAYYLDVDEAVPIVNRTGSITGHLVVSVQPYIEEKFYDAVARREVVRYTHFADMDIDKDHELATAVGMQTHVEFHVTYAFFDDERPRATEPSPTKSSHPVIQETFVHRVLVTDKLVHYLLHGAVTFQVYGYRGDHIHLRDAPDKAYWFDLETKSLSATIHALERKVDGLQTQLRLAQTKSDVPSPADVSSILHEEKTMEDTVTANSNMAPLTPASWRGTIIKQTSIVGRTLRAKSIGSVLSAQRSGVCAVQ</sequence>
<dbReference type="OMA" id="CAERHCH"/>
<evidence type="ECO:0000313" key="3">
    <source>
        <dbReference type="Proteomes" id="UP000030745"/>
    </source>
</evidence>
<protein>
    <recommendedName>
        <fullName evidence="4">FHA domain-containing protein</fullName>
    </recommendedName>
</protein>
<keyword evidence="3" id="KW-1185">Reference proteome</keyword>
<evidence type="ECO:0000256" key="1">
    <source>
        <dbReference type="SAM" id="Coils"/>
    </source>
</evidence>
<dbReference type="AlphaFoldDB" id="A0A067CS20"/>
<dbReference type="OrthoDB" id="76911at2759"/>
<dbReference type="GeneID" id="24128230"/>
<evidence type="ECO:0000313" key="2">
    <source>
        <dbReference type="EMBL" id="KDO29316.1"/>
    </source>
</evidence>
<dbReference type="Proteomes" id="UP000030745">
    <property type="component" value="Unassembled WGS sequence"/>
</dbReference>
<feature type="coiled-coil region" evidence="1">
    <location>
        <begin position="584"/>
        <end position="611"/>
    </location>
</feature>
<organism evidence="2 3">
    <name type="scientific">Saprolegnia parasitica (strain CBS 223.65)</name>
    <dbReference type="NCBI Taxonomy" id="695850"/>
    <lineage>
        <taxon>Eukaryota</taxon>
        <taxon>Sar</taxon>
        <taxon>Stramenopiles</taxon>
        <taxon>Oomycota</taxon>
        <taxon>Saprolegniomycetes</taxon>
        <taxon>Saprolegniales</taxon>
        <taxon>Saprolegniaceae</taxon>
        <taxon>Saprolegnia</taxon>
    </lineage>
</organism>
<dbReference type="SUPFAM" id="SSF49879">
    <property type="entry name" value="SMAD/FHA domain"/>
    <property type="match status" value="1"/>
</dbReference>
<proteinExistence type="predicted"/>
<dbReference type="InterPro" id="IPR008984">
    <property type="entry name" value="SMAD_FHA_dom_sf"/>
</dbReference>
<dbReference type="Gene3D" id="2.60.200.20">
    <property type="match status" value="1"/>
</dbReference>
<evidence type="ECO:0008006" key="4">
    <source>
        <dbReference type="Google" id="ProtNLM"/>
    </source>
</evidence>
<reference evidence="2 3" key="1">
    <citation type="journal article" date="2013" name="PLoS Genet.">
        <title>Distinctive expansion of potential virulence genes in the genome of the oomycete fish pathogen Saprolegnia parasitica.</title>
        <authorList>
            <person name="Jiang R.H."/>
            <person name="de Bruijn I."/>
            <person name="Haas B.J."/>
            <person name="Belmonte R."/>
            <person name="Lobach L."/>
            <person name="Christie J."/>
            <person name="van den Ackerveken G."/>
            <person name="Bottin A."/>
            <person name="Bulone V."/>
            <person name="Diaz-Moreno S.M."/>
            <person name="Dumas B."/>
            <person name="Fan L."/>
            <person name="Gaulin E."/>
            <person name="Govers F."/>
            <person name="Grenville-Briggs L.J."/>
            <person name="Horner N.R."/>
            <person name="Levin J.Z."/>
            <person name="Mammella M."/>
            <person name="Meijer H.J."/>
            <person name="Morris P."/>
            <person name="Nusbaum C."/>
            <person name="Oome S."/>
            <person name="Phillips A.J."/>
            <person name="van Rooyen D."/>
            <person name="Rzeszutek E."/>
            <person name="Saraiva M."/>
            <person name="Secombes C.J."/>
            <person name="Seidl M.F."/>
            <person name="Snel B."/>
            <person name="Stassen J.H."/>
            <person name="Sykes S."/>
            <person name="Tripathy S."/>
            <person name="van den Berg H."/>
            <person name="Vega-Arreguin J.C."/>
            <person name="Wawra S."/>
            <person name="Young S.K."/>
            <person name="Zeng Q."/>
            <person name="Dieguez-Uribeondo J."/>
            <person name="Russ C."/>
            <person name="Tyler B.M."/>
            <person name="van West P."/>
        </authorList>
    </citation>
    <scope>NUCLEOTIDE SEQUENCE [LARGE SCALE GENOMIC DNA]</scope>
    <source>
        <strain evidence="2 3">CBS 223.65</strain>
    </source>
</reference>
<dbReference type="EMBL" id="KK583206">
    <property type="protein sequence ID" value="KDO29316.1"/>
    <property type="molecule type" value="Genomic_DNA"/>
</dbReference>
<keyword evidence="1" id="KW-0175">Coiled coil</keyword>